<keyword evidence="1" id="KW-0159">Chromosome partition</keyword>
<dbReference type="RefSeq" id="WP_106198194.1">
    <property type="nucleotide sequence ID" value="NZ_JAXEIU010000023.1"/>
</dbReference>
<reference evidence="8 9" key="1">
    <citation type="submission" date="2018-05" db="EMBL/GenBank/DDBJ databases">
        <title>Animal gut microbial communities from fecal samples from Wisconsin, USA.</title>
        <authorList>
            <person name="Neumann A."/>
        </authorList>
    </citation>
    <scope>NUCLEOTIDE SEQUENCE [LARGE SCALE GENOMIC DNA]</scope>
    <source>
        <strain evidence="8 9">UWS4</strain>
    </source>
</reference>
<protein>
    <submittedName>
        <fullName evidence="8">Integrase/recombinase XerD</fullName>
    </submittedName>
</protein>
<dbReference type="Pfam" id="PF00589">
    <property type="entry name" value="Phage_integrase"/>
    <property type="match status" value="1"/>
</dbReference>
<evidence type="ECO:0000256" key="1">
    <source>
        <dbReference type="ARBA" id="ARBA00022829"/>
    </source>
</evidence>
<dbReference type="InterPro" id="IPR010998">
    <property type="entry name" value="Integrase_recombinase_N"/>
</dbReference>
<sequence>MSNAECLDSYLSFLGVERNLSPATLQSYGEDLRHFIDWADKRESPLSALTPEDLDAFLTEVASAENYSPTSVARHFSSLRGFLKFLQREKIFAYSIDSLLATPRLGHYLPECLTIEEIDSVFDKIQEISKNPERDTALIELLYSEGLRIAEALSLRPQDIDFENEWITPIGKGNKQRLVPLGSKAKENLKIWMQGPRLELAPKSNTVIVNARGKKMSRMGAWQLIQKFTAHLEKHVTPHTFRHSFATHCLEAGMDLRVLQELLGHANVTTTQIYTHVNIQMIRGEHQIFHPREIHSREK</sequence>
<accession>A0ABX5LR65</accession>
<dbReference type="InterPro" id="IPR004107">
    <property type="entry name" value="Integrase_SAM-like_N"/>
</dbReference>
<dbReference type="Gene3D" id="1.10.443.10">
    <property type="entry name" value="Intergrase catalytic core"/>
    <property type="match status" value="1"/>
</dbReference>
<evidence type="ECO:0000256" key="3">
    <source>
        <dbReference type="ARBA" id="ARBA00023125"/>
    </source>
</evidence>
<dbReference type="InterPro" id="IPR050090">
    <property type="entry name" value="Tyrosine_recombinase_XerCD"/>
</dbReference>
<dbReference type="InterPro" id="IPR002104">
    <property type="entry name" value="Integrase_catalytic"/>
</dbReference>
<comment type="caution">
    <text evidence="8">The sequence shown here is derived from an EMBL/GenBank/DDBJ whole genome shotgun (WGS) entry which is preliminary data.</text>
</comment>
<dbReference type="EMBL" id="QGHD01000003">
    <property type="protein sequence ID" value="PWL03768.1"/>
    <property type="molecule type" value="Genomic_DNA"/>
</dbReference>
<dbReference type="InterPro" id="IPR044068">
    <property type="entry name" value="CB"/>
</dbReference>
<proteinExistence type="predicted"/>
<dbReference type="NCBIfam" id="NF001399">
    <property type="entry name" value="PRK00283.1"/>
    <property type="match status" value="1"/>
</dbReference>
<feature type="domain" description="Core-binding (CB)" evidence="7">
    <location>
        <begin position="1"/>
        <end position="87"/>
    </location>
</feature>
<evidence type="ECO:0000256" key="2">
    <source>
        <dbReference type="ARBA" id="ARBA00022908"/>
    </source>
</evidence>
<dbReference type="InterPro" id="IPR011010">
    <property type="entry name" value="DNA_brk_join_enz"/>
</dbReference>
<dbReference type="PROSITE" id="PS51900">
    <property type="entry name" value="CB"/>
    <property type="match status" value="1"/>
</dbReference>
<dbReference type="InterPro" id="IPR013762">
    <property type="entry name" value="Integrase-like_cat_sf"/>
</dbReference>
<name>A0ABX5LR65_9BACT</name>
<keyword evidence="2" id="KW-0229">DNA integration</keyword>
<evidence type="ECO:0000313" key="8">
    <source>
        <dbReference type="EMBL" id="PWL03768.1"/>
    </source>
</evidence>
<dbReference type="Pfam" id="PF02899">
    <property type="entry name" value="Phage_int_SAM_1"/>
    <property type="match status" value="1"/>
</dbReference>
<dbReference type="SUPFAM" id="SSF56349">
    <property type="entry name" value="DNA breaking-rejoining enzymes"/>
    <property type="match status" value="1"/>
</dbReference>
<feature type="domain" description="Tyr recombinase" evidence="6">
    <location>
        <begin position="108"/>
        <end position="287"/>
    </location>
</feature>
<evidence type="ECO:0000259" key="7">
    <source>
        <dbReference type="PROSITE" id="PS51900"/>
    </source>
</evidence>
<dbReference type="PANTHER" id="PTHR30349:SF81">
    <property type="entry name" value="TYROSINE RECOMBINASE XERC"/>
    <property type="match status" value="1"/>
</dbReference>
<gene>
    <name evidence="8" type="ORF">B0H50_10361</name>
</gene>
<dbReference type="Proteomes" id="UP000245523">
    <property type="component" value="Unassembled WGS sequence"/>
</dbReference>
<dbReference type="PANTHER" id="PTHR30349">
    <property type="entry name" value="PHAGE INTEGRASE-RELATED"/>
    <property type="match status" value="1"/>
</dbReference>
<dbReference type="Gene3D" id="1.10.150.130">
    <property type="match status" value="1"/>
</dbReference>
<keyword evidence="9" id="KW-1185">Reference proteome</keyword>
<evidence type="ECO:0000259" key="6">
    <source>
        <dbReference type="PROSITE" id="PS51898"/>
    </source>
</evidence>
<organism evidence="8 9">
    <name type="scientific">Hallerella porci</name>
    <dbReference type="NCBI Taxonomy" id="1945871"/>
    <lineage>
        <taxon>Bacteria</taxon>
        <taxon>Pseudomonadati</taxon>
        <taxon>Fibrobacterota</taxon>
        <taxon>Fibrobacteria</taxon>
        <taxon>Fibrobacterales</taxon>
        <taxon>Fibrobacteraceae</taxon>
        <taxon>Hallerella</taxon>
    </lineage>
</organism>
<keyword evidence="3 5" id="KW-0238">DNA-binding</keyword>
<evidence type="ECO:0000256" key="5">
    <source>
        <dbReference type="PROSITE-ProRule" id="PRU01248"/>
    </source>
</evidence>
<keyword evidence="4" id="KW-0233">DNA recombination</keyword>
<evidence type="ECO:0000313" key="9">
    <source>
        <dbReference type="Proteomes" id="UP000245523"/>
    </source>
</evidence>
<dbReference type="PROSITE" id="PS51898">
    <property type="entry name" value="TYR_RECOMBINASE"/>
    <property type="match status" value="1"/>
</dbReference>
<dbReference type="CDD" id="cd00798">
    <property type="entry name" value="INT_XerDC_C"/>
    <property type="match status" value="1"/>
</dbReference>
<evidence type="ECO:0000256" key="4">
    <source>
        <dbReference type="ARBA" id="ARBA00023172"/>
    </source>
</evidence>